<dbReference type="PROSITE" id="PS50110">
    <property type="entry name" value="RESPONSE_REGULATORY"/>
    <property type="match status" value="1"/>
</dbReference>
<dbReference type="STRING" id="1185766.SAMN05216224_101377"/>
<dbReference type="RefSeq" id="WP_038064542.1">
    <property type="nucleotide sequence ID" value="NZ_FOVB01000001.1"/>
</dbReference>
<organism evidence="4 5">
    <name type="scientific">Thioclava dalianensis</name>
    <dbReference type="NCBI Taxonomy" id="1185766"/>
    <lineage>
        <taxon>Bacteria</taxon>
        <taxon>Pseudomonadati</taxon>
        <taxon>Pseudomonadota</taxon>
        <taxon>Alphaproteobacteria</taxon>
        <taxon>Rhodobacterales</taxon>
        <taxon>Paracoccaceae</taxon>
        <taxon>Thioclava</taxon>
    </lineage>
</organism>
<dbReference type="PANTHER" id="PTHR44591:SF3">
    <property type="entry name" value="RESPONSE REGULATORY DOMAIN-CONTAINING PROTEIN"/>
    <property type="match status" value="1"/>
</dbReference>
<dbReference type="InterPro" id="IPR001789">
    <property type="entry name" value="Sig_transdc_resp-reg_receiver"/>
</dbReference>
<accession>A0A074TEG1</accession>
<feature type="modified residue" description="4-aspartylphosphate" evidence="2">
    <location>
        <position position="73"/>
    </location>
</feature>
<evidence type="ECO:0000256" key="2">
    <source>
        <dbReference type="PROSITE-ProRule" id="PRU00169"/>
    </source>
</evidence>
<keyword evidence="5" id="KW-1185">Reference proteome</keyword>
<gene>
    <name evidence="4" type="ORF">DL1_18585</name>
</gene>
<dbReference type="OrthoDB" id="7831674at2"/>
<dbReference type="Pfam" id="PF00072">
    <property type="entry name" value="Response_reg"/>
    <property type="match status" value="1"/>
</dbReference>
<reference evidence="4 5" key="1">
    <citation type="submission" date="2014-03" db="EMBL/GenBank/DDBJ databases">
        <title>The draft genome sequence of Thioclava dalianensis DLFJ1-1.</title>
        <authorList>
            <person name="Lai Q."/>
            <person name="Shao Z."/>
        </authorList>
    </citation>
    <scope>NUCLEOTIDE SEQUENCE [LARGE SCALE GENOMIC DNA]</scope>
    <source>
        <strain evidence="4 5">DLFJ1-1</strain>
    </source>
</reference>
<dbReference type="CDD" id="cd00156">
    <property type="entry name" value="REC"/>
    <property type="match status" value="1"/>
</dbReference>
<protein>
    <submittedName>
        <fullName evidence="4">Response regulator</fullName>
    </submittedName>
</protein>
<evidence type="ECO:0000259" key="3">
    <source>
        <dbReference type="PROSITE" id="PS50110"/>
    </source>
</evidence>
<feature type="domain" description="Response regulatory" evidence="3">
    <location>
        <begin position="24"/>
        <end position="137"/>
    </location>
</feature>
<dbReference type="SUPFAM" id="SSF52172">
    <property type="entry name" value="CheY-like"/>
    <property type="match status" value="1"/>
</dbReference>
<dbReference type="SMART" id="SM00448">
    <property type="entry name" value="REC"/>
    <property type="match status" value="1"/>
</dbReference>
<comment type="caution">
    <text evidence="4">The sequence shown here is derived from an EMBL/GenBank/DDBJ whole genome shotgun (WGS) entry which is preliminary data.</text>
</comment>
<dbReference type="eggNOG" id="COG2197">
    <property type="taxonomic scope" value="Bacteria"/>
</dbReference>
<name>A0A074TEG1_9RHOB</name>
<dbReference type="InterPro" id="IPR050595">
    <property type="entry name" value="Bact_response_regulator"/>
</dbReference>
<dbReference type="InterPro" id="IPR011006">
    <property type="entry name" value="CheY-like_superfamily"/>
</dbReference>
<dbReference type="Proteomes" id="UP000027725">
    <property type="component" value="Unassembled WGS sequence"/>
</dbReference>
<proteinExistence type="predicted"/>
<dbReference type="EMBL" id="JHEH01000007">
    <property type="protein sequence ID" value="KEP70141.1"/>
    <property type="molecule type" value="Genomic_DNA"/>
</dbReference>
<dbReference type="GO" id="GO:0000160">
    <property type="term" value="P:phosphorelay signal transduction system"/>
    <property type="evidence" value="ECO:0007669"/>
    <property type="project" value="InterPro"/>
</dbReference>
<dbReference type="AlphaFoldDB" id="A0A074TEG1"/>
<keyword evidence="1 2" id="KW-0597">Phosphoprotein</keyword>
<sequence length="236" mass="25385">MTDDLPKLQVVRKPTAERPLLGLTVLLVEDSRHASEAVRLLCLRSGARIRRADRLASAYRHLQTYRPSVVIVDIGLPDGSGDGLIAELAKMKPRVPVILGTSGDTALRENALEAGADGFLEKPVESLAHFQQAILSSLPASERPQGPRTLTDPVIEPDPIALRDDLFHMAEVLREGPNSKAMPYAAHFLAGIALTAHDQALRDAAKRLARAGGPSREDYTMVRGLVAARLASSAAI</sequence>
<evidence type="ECO:0000313" key="4">
    <source>
        <dbReference type="EMBL" id="KEP70141.1"/>
    </source>
</evidence>
<dbReference type="PANTHER" id="PTHR44591">
    <property type="entry name" value="STRESS RESPONSE REGULATOR PROTEIN 1"/>
    <property type="match status" value="1"/>
</dbReference>
<evidence type="ECO:0000256" key="1">
    <source>
        <dbReference type="ARBA" id="ARBA00022553"/>
    </source>
</evidence>
<evidence type="ECO:0000313" key="5">
    <source>
        <dbReference type="Proteomes" id="UP000027725"/>
    </source>
</evidence>
<dbReference type="Gene3D" id="3.40.50.2300">
    <property type="match status" value="1"/>
</dbReference>